<sequence length="66" mass="7102">MTSSEDDLKPRKHEGLTETDLGSEHTPDTAVPDGGLRAWLVVAGVFLVQFGGNRFGEVYPAQCSPN</sequence>
<dbReference type="AlphaFoldDB" id="A0A409WU93"/>
<keyword evidence="3" id="KW-1185">Reference proteome</keyword>
<proteinExistence type="predicted"/>
<evidence type="ECO:0000313" key="2">
    <source>
        <dbReference type="EMBL" id="PPQ82031.1"/>
    </source>
</evidence>
<evidence type="ECO:0000256" key="1">
    <source>
        <dbReference type="SAM" id="MobiDB-lite"/>
    </source>
</evidence>
<name>A0A409WU93_9AGAR</name>
<accession>A0A409WU93</accession>
<reference evidence="2 3" key="1">
    <citation type="journal article" date="2018" name="Evol. Lett.">
        <title>Horizontal gene cluster transfer increased hallucinogenic mushroom diversity.</title>
        <authorList>
            <person name="Reynolds H.T."/>
            <person name="Vijayakumar V."/>
            <person name="Gluck-Thaler E."/>
            <person name="Korotkin H.B."/>
            <person name="Matheny P.B."/>
            <person name="Slot J.C."/>
        </authorList>
    </citation>
    <scope>NUCLEOTIDE SEQUENCE [LARGE SCALE GENOMIC DNA]</scope>
    <source>
        <strain evidence="2 3">SRW20</strain>
    </source>
</reference>
<evidence type="ECO:0008006" key="4">
    <source>
        <dbReference type="Google" id="ProtNLM"/>
    </source>
</evidence>
<dbReference type="InParanoid" id="A0A409WU93"/>
<dbReference type="EMBL" id="NHYE01004802">
    <property type="protein sequence ID" value="PPQ82031.1"/>
    <property type="molecule type" value="Genomic_DNA"/>
</dbReference>
<comment type="caution">
    <text evidence="2">The sequence shown here is derived from an EMBL/GenBank/DDBJ whole genome shotgun (WGS) entry which is preliminary data.</text>
</comment>
<dbReference type="Proteomes" id="UP000284706">
    <property type="component" value="Unassembled WGS sequence"/>
</dbReference>
<evidence type="ECO:0000313" key="3">
    <source>
        <dbReference type="Proteomes" id="UP000284706"/>
    </source>
</evidence>
<feature type="region of interest" description="Disordered" evidence="1">
    <location>
        <begin position="1"/>
        <end position="33"/>
    </location>
</feature>
<feature type="compositionally biased region" description="Basic and acidic residues" evidence="1">
    <location>
        <begin position="1"/>
        <end position="27"/>
    </location>
</feature>
<protein>
    <recommendedName>
        <fullName evidence="4">Major facilitator superfamily (MFS) profile domain-containing protein</fullName>
    </recommendedName>
</protein>
<dbReference type="OrthoDB" id="2213137at2759"/>
<organism evidence="2 3">
    <name type="scientific">Gymnopilus dilepis</name>
    <dbReference type="NCBI Taxonomy" id="231916"/>
    <lineage>
        <taxon>Eukaryota</taxon>
        <taxon>Fungi</taxon>
        <taxon>Dikarya</taxon>
        <taxon>Basidiomycota</taxon>
        <taxon>Agaricomycotina</taxon>
        <taxon>Agaricomycetes</taxon>
        <taxon>Agaricomycetidae</taxon>
        <taxon>Agaricales</taxon>
        <taxon>Agaricineae</taxon>
        <taxon>Hymenogastraceae</taxon>
        <taxon>Gymnopilus</taxon>
    </lineage>
</organism>
<gene>
    <name evidence="2" type="ORF">CVT26_004355</name>
</gene>